<name>A0A4R0YYH7_9GAMM</name>
<accession>A0A4R0YYH7</accession>
<comment type="caution">
    <text evidence="1">The sequence shown here is derived from an EMBL/GenBank/DDBJ whole genome shotgun (WGS) entry which is preliminary data.</text>
</comment>
<proteinExistence type="predicted"/>
<evidence type="ECO:0000313" key="2">
    <source>
        <dbReference type="Proteomes" id="UP000291822"/>
    </source>
</evidence>
<gene>
    <name evidence="1" type="ORF">EZM97_00235</name>
</gene>
<sequence>MSWTSWGTRLAIEGSPSRLVRRAGLFWSRWIELDRVTQVVANNTDAWTHDCIWLTLTSDDRRMLQISEFDSNFKRVIEQLATQFPGIERYAEAVPAVPLEYTRLVLWVAPGLSQSV</sequence>
<dbReference type="AlphaFoldDB" id="A0A4R0YYH7"/>
<reference evidence="1 2" key="1">
    <citation type="submission" date="2019-02" db="EMBL/GenBank/DDBJ databases">
        <title>Dyella amyloliquefaciens sp. nov., isolated from forest soil.</title>
        <authorList>
            <person name="Gao Z.-H."/>
            <person name="Qiu L.-H."/>
        </authorList>
    </citation>
    <scope>NUCLEOTIDE SEQUENCE [LARGE SCALE GENOMIC DNA]</scope>
    <source>
        <strain evidence="1 2">KACC 12747</strain>
    </source>
</reference>
<protein>
    <submittedName>
        <fullName evidence="1">Uncharacterized protein</fullName>
    </submittedName>
</protein>
<dbReference type="RefSeq" id="WP_131151384.1">
    <property type="nucleotide sequence ID" value="NZ_SJTG01000001.1"/>
</dbReference>
<dbReference type="Proteomes" id="UP000291822">
    <property type="component" value="Unassembled WGS sequence"/>
</dbReference>
<dbReference type="EMBL" id="SJTG01000001">
    <property type="protein sequence ID" value="TCI11836.1"/>
    <property type="molecule type" value="Genomic_DNA"/>
</dbReference>
<organism evidence="1 2">
    <name type="scientific">Dyella soli</name>
    <dbReference type="NCBI Taxonomy" id="522319"/>
    <lineage>
        <taxon>Bacteria</taxon>
        <taxon>Pseudomonadati</taxon>
        <taxon>Pseudomonadota</taxon>
        <taxon>Gammaproteobacteria</taxon>
        <taxon>Lysobacterales</taxon>
        <taxon>Rhodanobacteraceae</taxon>
        <taxon>Dyella</taxon>
    </lineage>
</organism>
<evidence type="ECO:0000313" key="1">
    <source>
        <dbReference type="EMBL" id="TCI11836.1"/>
    </source>
</evidence>
<keyword evidence="2" id="KW-1185">Reference proteome</keyword>